<feature type="chain" id="PRO_5020190096" evidence="1">
    <location>
        <begin position="21"/>
        <end position="77"/>
    </location>
</feature>
<organism evidence="2 3">
    <name type="scientific">Flavobacterium dankookense</name>
    <dbReference type="NCBI Taxonomy" id="706186"/>
    <lineage>
        <taxon>Bacteria</taxon>
        <taxon>Pseudomonadati</taxon>
        <taxon>Bacteroidota</taxon>
        <taxon>Flavobacteriia</taxon>
        <taxon>Flavobacteriales</taxon>
        <taxon>Flavobacteriaceae</taxon>
        <taxon>Flavobacterium</taxon>
    </lineage>
</organism>
<sequence>MKKLFFSAIALVAFSSVSMANTIAEENETQTKVTETPCTDHWVADMKIYQKYGYTFEEALAFSDEAWDICMDELYGD</sequence>
<dbReference type="EMBL" id="SNXR01000001">
    <property type="protein sequence ID" value="TDP61939.1"/>
    <property type="molecule type" value="Genomic_DNA"/>
</dbReference>
<comment type="caution">
    <text evidence="2">The sequence shown here is derived from an EMBL/GenBank/DDBJ whole genome shotgun (WGS) entry which is preliminary data.</text>
</comment>
<gene>
    <name evidence="2" type="ORF">BC748_0051</name>
</gene>
<dbReference type="OrthoDB" id="1377303at2"/>
<name>A0A4R6QIM1_9FLAO</name>
<dbReference type="RefSeq" id="WP_133531453.1">
    <property type="nucleotide sequence ID" value="NZ_SNXR01000001.1"/>
</dbReference>
<accession>A0A4R6QIM1</accession>
<feature type="signal peptide" evidence="1">
    <location>
        <begin position="1"/>
        <end position="20"/>
    </location>
</feature>
<reference evidence="2 3" key="1">
    <citation type="submission" date="2019-03" db="EMBL/GenBank/DDBJ databases">
        <title>Genomic Encyclopedia of Archaeal and Bacterial Type Strains, Phase II (KMG-II): from individual species to whole genera.</title>
        <authorList>
            <person name="Goeker M."/>
        </authorList>
    </citation>
    <scope>NUCLEOTIDE SEQUENCE [LARGE SCALE GENOMIC DNA]</scope>
    <source>
        <strain evidence="2 3">DSM 25687</strain>
    </source>
</reference>
<keyword evidence="1" id="KW-0732">Signal</keyword>
<keyword evidence="3" id="KW-1185">Reference proteome</keyword>
<proteinExistence type="predicted"/>
<evidence type="ECO:0000313" key="3">
    <source>
        <dbReference type="Proteomes" id="UP000295260"/>
    </source>
</evidence>
<dbReference type="AlphaFoldDB" id="A0A4R6QIM1"/>
<protein>
    <submittedName>
        <fullName evidence="2">Uncharacterized protein</fullName>
    </submittedName>
</protein>
<dbReference type="Proteomes" id="UP000295260">
    <property type="component" value="Unassembled WGS sequence"/>
</dbReference>
<evidence type="ECO:0000313" key="2">
    <source>
        <dbReference type="EMBL" id="TDP61939.1"/>
    </source>
</evidence>
<evidence type="ECO:0000256" key="1">
    <source>
        <dbReference type="SAM" id="SignalP"/>
    </source>
</evidence>